<dbReference type="GO" id="GO:0051259">
    <property type="term" value="P:protein complex oligomerization"/>
    <property type="evidence" value="ECO:0007669"/>
    <property type="project" value="InterPro"/>
</dbReference>
<feature type="domain" description="Bacteriophage CI repressor C-terminal" evidence="2">
    <location>
        <begin position="186"/>
        <end position="279"/>
    </location>
</feature>
<evidence type="ECO:0000259" key="2">
    <source>
        <dbReference type="Pfam" id="PF16452"/>
    </source>
</evidence>
<gene>
    <name evidence="3" type="ORF">EGO53_12770</name>
</gene>
<feature type="domain" description="Bacteriophage CI repressor N-terminal" evidence="1">
    <location>
        <begin position="103"/>
        <end position="165"/>
    </location>
</feature>
<proteinExistence type="predicted"/>
<dbReference type="InterPro" id="IPR010744">
    <property type="entry name" value="Phage_CI_N"/>
</dbReference>
<dbReference type="CDD" id="cd00093">
    <property type="entry name" value="HTH_XRE"/>
    <property type="match status" value="1"/>
</dbReference>
<dbReference type="InterPro" id="IPR032499">
    <property type="entry name" value="Phage_CI_C"/>
</dbReference>
<sequence length="285" mass="30740">MVKNKSLEGAVASEVLDRILSSYGFKMQKELSDKLGIAKSNVGSWLQRGQVPGNVIVQCALDTGADVEWLVTGEFANSNFEVGKSTISGKVLYEQIQASGGKAVLRRMLDAYGFRTQKELGDFLNISTATISTWVRREYFPGDAVVACALDTGVSLLWLATGQGNPGNPDAISYKPSFTTLERLLIASGDLIGAGEWICDPSFVPVGTLKLCFVERAGEAWLIDFGINTLGNGIWLLSIDGVHDIYSVSRIPGNKIKVSSIRSSFECSVDDVECVGEVKKTIVNS</sequence>
<dbReference type="Gene3D" id="1.10.260.40">
    <property type="entry name" value="lambda repressor-like DNA-binding domains"/>
    <property type="match status" value="2"/>
</dbReference>
<dbReference type="AlphaFoldDB" id="A0A515CWS2"/>
<evidence type="ECO:0000313" key="4">
    <source>
        <dbReference type="Proteomes" id="UP000317572"/>
    </source>
</evidence>
<dbReference type="InterPro" id="IPR010982">
    <property type="entry name" value="Lambda_DNA-bd_dom_sf"/>
</dbReference>
<feature type="domain" description="Bacteriophage CI repressor N-terminal" evidence="1">
    <location>
        <begin position="14"/>
        <end position="74"/>
    </location>
</feature>
<reference evidence="3 4" key="1">
    <citation type="submission" date="2018-11" db="EMBL/GenBank/DDBJ databases">
        <title>The first complete genome of Serratia liquefaciens isolated from metalophyte plant revel distinctness adaptive mechanisms in an extreme habitat.</title>
        <authorList>
            <person name="Caneschi W.L."/>
            <person name="Sanchez A.B."/>
            <person name="Felestrino E.B."/>
            <person name="Assis R.A.B."/>
            <person name="Lemes C.G.C."/>
            <person name="Cordeiro I.F."/>
            <person name="Fonseca N.P."/>
            <person name="Villa M."/>
            <person name="Vieira I.T."/>
            <person name="Moraes L.A."/>
            <person name="Kamino L.H.Y."/>
            <person name="do Carmo F."/>
            <person name="Garcia C.M."/>
            <person name="Almeida N.F."/>
            <person name="Silva R.S."/>
            <person name="Ferro J.A."/>
            <person name="Ferro M.I.T."/>
            <person name="Varani A.M."/>
            <person name="Ferreira R.M."/>
            <person name="dos Santos V.L."/>
            <person name="Silva U.C."/>
            <person name="Setubal J.C."/>
            <person name="Moreira L.M."/>
        </authorList>
    </citation>
    <scope>NUCLEOTIDE SEQUENCE [LARGE SCALE GENOMIC DNA]</scope>
    <source>
        <strain evidence="3 4">FG3</strain>
    </source>
</reference>
<evidence type="ECO:0000313" key="3">
    <source>
        <dbReference type="EMBL" id="QDL32611.1"/>
    </source>
</evidence>
<dbReference type="Gene3D" id="2.10.109.10">
    <property type="entry name" value="Umud Fragment, subunit A"/>
    <property type="match status" value="1"/>
</dbReference>
<accession>A0A515CWS2</accession>
<organism evidence="3 4">
    <name type="scientific">Serratia liquefaciens</name>
    <dbReference type="NCBI Taxonomy" id="614"/>
    <lineage>
        <taxon>Bacteria</taxon>
        <taxon>Pseudomonadati</taxon>
        <taxon>Pseudomonadota</taxon>
        <taxon>Gammaproteobacteria</taxon>
        <taxon>Enterobacterales</taxon>
        <taxon>Yersiniaceae</taxon>
        <taxon>Serratia</taxon>
    </lineage>
</organism>
<dbReference type="GO" id="GO:0003677">
    <property type="term" value="F:DNA binding"/>
    <property type="evidence" value="ECO:0007669"/>
    <property type="project" value="InterPro"/>
</dbReference>
<dbReference type="Pfam" id="PF07022">
    <property type="entry name" value="Phage_CI_repr"/>
    <property type="match status" value="2"/>
</dbReference>
<dbReference type="InterPro" id="IPR001387">
    <property type="entry name" value="Cro/C1-type_HTH"/>
</dbReference>
<dbReference type="RefSeq" id="WP_142815427.1">
    <property type="nucleotide sequence ID" value="NZ_CP033893.1"/>
</dbReference>
<protein>
    <submittedName>
        <fullName evidence="3">Phage repressor protein CI</fullName>
    </submittedName>
</protein>
<name>A0A515CWS2_SERLI</name>
<dbReference type="EMBL" id="CP033893">
    <property type="protein sequence ID" value="QDL32611.1"/>
    <property type="molecule type" value="Genomic_DNA"/>
</dbReference>
<dbReference type="GO" id="GO:0045892">
    <property type="term" value="P:negative regulation of DNA-templated transcription"/>
    <property type="evidence" value="ECO:0007669"/>
    <property type="project" value="InterPro"/>
</dbReference>
<dbReference type="Proteomes" id="UP000317572">
    <property type="component" value="Chromosome"/>
</dbReference>
<dbReference type="Pfam" id="PF16452">
    <property type="entry name" value="Phage_CI_C"/>
    <property type="match status" value="1"/>
</dbReference>
<evidence type="ECO:0000259" key="1">
    <source>
        <dbReference type="Pfam" id="PF07022"/>
    </source>
</evidence>